<name>A0ABQ3PT55_9ACTN</name>
<accession>A0ABQ3PT55</accession>
<reference evidence="3" key="1">
    <citation type="submission" date="2024-05" db="EMBL/GenBank/DDBJ databases">
        <title>Whole genome shotgun sequence of Streptomyces hydrogenans NBRC 13475.</title>
        <authorList>
            <person name="Komaki H."/>
            <person name="Tamura T."/>
        </authorList>
    </citation>
    <scope>NUCLEOTIDE SEQUENCE</scope>
    <source>
        <strain evidence="3">NBRC 13475</strain>
    </source>
</reference>
<protein>
    <recommendedName>
        <fullName evidence="5">Lipoprotein</fullName>
    </recommendedName>
</protein>
<dbReference type="EMBL" id="BNDW01000120">
    <property type="protein sequence ID" value="GHI28196.1"/>
    <property type="molecule type" value="Genomic_DNA"/>
</dbReference>
<gene>
    <name evidence="3" type="ORF">Shyd_95670</name>
</gene>
<evidence type="ECO:0000256" key="2">
    <source>
        <dbReference type="SAM" id="SignalP"/>
    </source>
</evidence>
<comment type="caution">
    <text evidence="3">The sequence shown here is derived from an EMBL/GenBank/DDBJ whole genome shotgun (WGS) entry which is preliminary data.</text>
</comment>
<evidence type="ECO:0000313" key="3">
    <source>
        <dbReference type="EMBL" id="GHI28196.1"/>
    </source>
</evidence>
<keyword evidence="2" id="KW-0732">Signal</keyword>
<keyword evidence="4" id="KW-1185">Reference proteome</keyword>
<evidence type="ECO:0000313" key="4">
    <source>
        <dbReference type="Proteomes" id="UP001052739"/>
    </source>
</evidence>
<proteinExistence type="predicted"/>
<dbReference type="PROSITE" id="PS51257">
    <property type="entry name" value="PROKAR_LIPOPROTEIN"/>
    <property type="match status" value="1"/>
</dbReference>
<feature type="region of interest" description="Disordered" evidence="1">
    <location>
        <begin position="226"/>
        <end position="263"/>
    </location>
</feature>
<feature type="region of interest" description="Disordered" evidence="1">
    <location>
        <begin position="18"/>
        <end position="72"/>
    </location>
</feature>
<evidence type="ECO:0000256" key="1">
    <source>
        <dbReference type="SAM" id="MobiDB-lite"/>
    </source>
</evidence>
<dbReference type="RefSeq" id="WP_190221637.1">
    <property type="nucleotide sequence ID" value="NZ_BNBS01000004.1"/>
</dbReference>
<sequence>MRHRLTSAFALVVTATACAAPGTERPVEDPKPSATAAGKPPAPAPSPADPTPDATPDPATPTPEPRLPDLTPVTVDDWRYGYAWTGFATDVGGREGEPYDKPGEVHATFTVRMTATDDRRPEIPSPNSLWVGHNYGFTFFVKPSKFPDCLPLDDVGLCELTAGPFYSGCETLRNDGDGTAFPSGGSLIMSCRVDAVLPASVGPGDFKVAVRHDECCETDTEHRTWLPFQDLPAPEPAPETTEDPERERVEPPVDQSPPPIRYL</sequence>
<evidence type="ECO:0008006" key="5">
    <source>
        <dbReference type="Google" id="ProtNLM"/>
    </source>
</evidence>
<organism evidence="3 4">
    <name type="scientific">Streptomyces hydrogenans</name>
    <dbReference type="NCBI Taxonomy" id="1873719"/>
    <lineage>
        <taxon>Bacteria</taxon>
        <taxon>Bacillati</taxon>
        <taxon>Actinomycetota</taxon>
        <taxon>Actinomycetes</taxon>
        <taxon>Kitasatosporales</taxon>
        <taxon>Streptomycetaceae</taxon>
        <taxon>Streptomyces</taxon>
    </lineage>
</organism>
<feature type="compositionally biased region" description="Pro residues" evidence="1">
    <location>
        <begin position="40"/>
        <end position="65"/>
    </location>
</feature>
<dbReference type="Proteomes" id="UP001052739">
    <property type="component" value="Unassembled WGS sequence"/>
</dbReference>
<feature type="chain" id="PRO_5045983818" description="Lipoprotein" evidence="2">
    <location>
        <begin position="20"/>
        <end position="263"/>
    </location>
</feature>
<feature type="signal peptide" evidence="2">
    <location>
        <begin position="1"/>
        <end position="19"/>
    </location>
</feature>
<feature type="compositionally biased region" description="Pro residues" evidence="1">
    <location>
        <begin position="254"/>
        <end position="263"/>
    </location>
</feature>